<feature type="compositionally biased region" description="Low complexity" evidence="1">
    <location>
        <begin position="242"/>
        <end position="253"/>
    </location>
</feature>
<name>A0ABT5HL23_9CAUL</name>
<proteinExistence type="predicted"/>
<dbReference type="RefSeq" id="WP_272745250.1">
    <property type="nucleotide sequence ID" value="NZ_JAQQKV010000002.1"/>
</dbReference>
<evidence type="ECO:0000256" key="1">
    <source>
        <dbReference type="SAM" id="MobiDB-lite"/>
    </source>
</evidence>
<feature type="region of interest" description="Disordered" evidence="1">
    <location>
        <begin position="242"/>
        <end position="275"/>
    </location>
</feature>
<feature type="chain" id="PRO_5045997258" description="Glycine rich protein" evidence="2">
    <location>
        <begin position="22"/>
        <end position="302"/>
    </location>
</feature>
<keyword evidence="2" id="KW-0732">Signal</keyword>
<comment type="caution">
    <text evidence="3">The sequence shown here is derived from an EMBL/GenBank/DDBJ whole genome shotgun (WGS) entry which is preliminary data.</text>
</comment>
<sequence>MTLKWCALLVALWVAAGAATAQDKPDNPENVTTVTVTANLPPDRMSKPLTTIVVTEPADLRTLADKAGYDGKSPANFLFVVEKQTTIMGKPGGGTAIDTGDWPDTAYLALAINGKVYGGGGNGGDGGPVPGAKSGTKGGDAIYVRAPILIVIAETGTVEGGGGGGGGAEVSGGSIGEGQGAPGGGGGGGGFPNGQYGIGGSGGNGGANNGRPGTLHSPGRGGNNHSVTGWYWSGSIIPPPMSGSASTMANATPGGNGGNAGRDGEPGLGDRGRGGGAGGYAVRANNIPVELILSGRIRGEIG</sequence>
<feature type="region of interest" description="Disordered" evidence="1">
    <location>
        <begin position="160"/>
        <end position="222"/>
    </location>
</feature>
<feature type="signal peptide" evidence="2">
    <location>
        <begin position="1"/>
        <end position="21"/>
    </location>
</feature>
<evidence type="ECO:0000256" key="2">
    <source>
        <dbReference type="SAM" id="SignalP"/>
    </source>
</evidence>
<feature type="compositionally biased region" description="Gly residues" evidence="1">
    <location>
        <begin position="160"/>
        <end position="208"/>
    </location>
</feature>
<dbReference type="EMBL" id="JAQQKV010000002">
    <property type="protein sequence ID" value="MDC7676937.1"/>
    <property type="molecule type" value="Genomic_DNA"/>
</dbReference>
<accession>A0ABT5HL23</accession>
<protein>
    <recommendedName>
        <fullName evidence="5">Glycine rich protein</fullName>
    </recommendedName>
</protein>
<keyword evidence="4" id="KW-1185">Reference proteome</keyword>
<evidence type="ECO:0008006" key="5">
    <source>
        <dbReference type="Google" id="ProtNLM"/>
    </source>
</evidence>
<evidence type="ECO:0000313" key="3">
    <source>
        <dbReference type="EMBL" id="MDC7676937.1"/>
    </source>
</evidence>
<evidence type="ECO:0000313" key="4">
    <source>
        <dbReference type="Proteomes" id="UP001218579"/>
    </source>
</evidence>
<gene>
    <name evidence="3" type="ORF">PQU98_12390</name>
</gene>
<dbReference type="Proteomes" id="UP001218579">
    <property type="component" value="Unassembled WGS sequence"/>
</dbReference>
<feature type="compositionally biased region" description="Basic and acidic residues" evidence="1">
    <location>
        <begin position="262"/>
        <end position="273"/>
    </location>
</feature>
<organism evidence="3 4">
    <name type="scientific">Asticcacaulis machinosus</name>
    <dbReference type="NCBI Taxonomy" id="2984211"/>
    <lineage>
        <taxon>Bacteria</taxon>
        <taxon>Pseudomonadati</taxon>
        <taxon>Pseudomonadota</taxon>
        <taxon>Alphaproteobacteria</taxon>
        <taxon>Caulobacterales</taxon>
        <taxon>Caulobacteraceae</taxon>
        <taxon>Asticcacaulis</taxon>
    </lineage>
</organism>
<reference evidence="3 4" key="1">
    <citation type="submission" date="2023-01" db="EMBL/GenBank/DDBJ databases">
        <title>Novel species of the genus Asticcacaulis isolated from rivers.</title>
        <authorList>
            <person name="Lu H."/>
        </authorList>
    </citation>
    <scope>NUCLEOTIDE SEQUENCE [LARGE SCALE GENOMIC DNA]</scope>
    <source>
        <strain evidence="3 4">LKC15W</strain>
    </source>
</reference>